<comment type="caution">
    <text evidence="1">The sequence shown here is derived from an EMBL/GenBank/DDBJ whole genome shotgun (WGS) entry which is preliminary data.</text>
</comment>
<organism evidence="1 2">
    <name type="scientific">Rhizophagus irregularis (strain DAOM 181602 / DAOM 197198 / MUCL 43194)</name>
    <name type="common">Arbuscular mycorrhizal fungus</name>
    <name type="synonym">Glomus intraradices</name>
    <dbReference type="NCBI Taxonomy" id="747089"/>
    <lineage>
        <taxon>Eukaryota</taxon>
        <taxon>Fungi</taxon>
        <taxon>Fungi incertae sedis</taxon>
        <taxon>Mucoromycota</taxon>
        <taxon>Glomeromycotina</taxon>
        <taxon>Glomeromycetes</taxon>
        <taxon>Glomerales</taxon>
        <taxon>Glomeraceae</taxon>
        <taxon>Rhizophagus</taxon>
    </lineage>
</organism>
<reference evidence="1 2" key="1">
    <citation type="journal article" date="2013" name="Proc. Natl. Acad. Sci. U.S.A.">
        <title>Genome of an arbuscular mycorrhizal fungus provides insight into the oldest plant symbiosis.</title>
        <authorList>
            <person name="Tisserant E."/>
            <person name="Malbreil M."/>
            <person name="Kuo A."/>
            <person name="Kohler A."/>
            <person name="Symeonidi A."/>
            <person name="Balestrini R."/>
            <person name="Charron P."/>
            <person name="Duensing N."/>
            <person name="Frei Dit Frey N."/>
            <person name="Gianinazzi-Pearson V."/>
            <person name="Gilbert L.B."/>
            <person name="Handa Y."/>
            <person name="Herr J.R."/>
            <person name="Hijri M."/>
            <person name="Koul R."/>
            <person name="Kawaguchi M."/>
            <person name="Krajinski F."/>
            <person name="Lammers P.J."/>
            <person name="Masclaux F.G."/>
            <person name="Murat C."/>
            <person name="Morin E."/>
            <person name="Ndikumana S."/>
            <person name="Pagni M."/>
            <person name="Petitpierre D."/>
            <person name="Requena N."/>
            <person name="Rosikiewicz P."/>
            <person name="Riley R."/>
            <person name="Saito K."/>
            <person name="San Clemente H."/>
            <person name="Shapiro H."/>
            <person name="van Tuinen D."/>
            <person name="Becard G."/>
            <person name="Bonfante P."/>
            <person name="Paszkowski U."/>
            <person name="Shachar-Hill Y.Y."/>
            <person name="Tuskan G.A."/>
            <person name="Young P.W."/>
            <person name="Sanders I.R."/>
            <person name="Henrissat B."/>
            <person name="Rensing S.A."/>
            <person name="Grigoriev I.V."/>
            <person name="Corradi N."/>
            <person name="Roux C."/>
            <person name="Martin F."/>
        </authorList>
    </citation>
    <scope>NUCLEOTIDE SEQUENCE [LARGE SCALE GENOMIC DNA]</scope>
    <source>
        <strain evidence="1 2">DAOM 197198</strain>
    </source>
</reference>
<sequence>MAINKCCYCIPLRIGVIIISIIWILFGAYQTAKGIASLAIAIPNNGVFSVGLFQNLRAFIIVSVILYALVTIGAAFGLIVVLCAHKPRKLEIYAKIAYIIAAIQIISNIIDIAAVALLNKEMKKMCSQFPQGFSSTANQFANYATDTCSSTINNISSASLAYVIIIAIIVTIFVVYFAMVISAYARKKREQEDADKTNNPPYY</sequence>
<dbReference type="Proteomes" id="UP000018888">
    <property type="component" value="Unassembled WGS sequence"/>
</dbReference>
<proteinExistence type="predicted"/>
<keyword evidence="2" id="KW-1185">Reference proteome</keyword>
<evidence type="ECO:0000313" key="2">
    <source>
        <dbReference type="Proteomes" id="UP000018888"/>
    </source>
</evidence>
<evidence type="ECO:0000313" key="1">
    <source>
        <dbReference type="EMBL" id="POG79992.1"/>
    </source>
</evidence>
<gene>
    <name evidence="1" type="ORF">GLOIN_2v1836009</name>
</gene>
<dbReference type="STRING" id="747089.A0A2H5TMR5"/>
<dbReference type="AlphaFoldDB" id="A0A2H5TMR5"/>
<reference evidence="1 2" key="2">
    <citation type="journal article" date="2018" name="New Phytol.">
        <title>High intraspecific genome diversity in the model arbuscular mycorrhizal symbiont Rhizophagus irregularis.</title>
        <authorList>
            <person name="Chen E.C.H."/>
            <person name="Morin E."/>
            <person name="Beaudet D."/>
            <person name="Noel J."/>
            <person name="Yildirir G."/>
            <person name="Ndikumana S."/>
            <person name="Charron P."/>
            <person name="St-Onge C."/>
            <person name="Giorgi J."/>
            <person name="Kruger M."/>
            <person name="Marton T."/>
            <person name="Ropars J."/>
            <person name="Grigoriev I.V."/>
            <person name="Hainaut M."/>
            <person name="Henrissat B."/>
            <person name="Roux C."/>
            <person name="Martin F."/>
            <person name="Corradi N."/>
        </authorList>
    </citation>
    <scope>NUCLEOTIDE SEQUENCE [LARGE SCALE GENOMIC DNA]</scope>
    <source>
        <strain evidence="1 2">DAOM 197198</strain>
    </source>
</reference>
<dbReference type="EMBL" id="AUPC02000021">
    <property type="protein sequence ID" value="POG79992.1"/>
    <property type="molecule type" value="Genomic_DNA"/>
</dbReference>
<dbReference type="VEuPathDB" id="FungiDB:RhiirFUN_012873"/>
<accession>A0A2H5TMR5</accession>
<protein>
    <submittedName>
        <fullName evidence="1">Uncharacterized protein</fullName>
    </submittedName>
</protein>
<name>A0A2H5TMR5_RHIID</name>